<protein>
    <submittedName>
        <fullName evidence="1">Uncharacterized protein</fullName>
    </submittedName>
</protein>
<dbReference type="EMBL" id="MN739295">
    <property type="protein sequence ID" value="QHS97417.1"/>
    <property type="molecule type" value="Genomic_DNA"/>
</dbReference>
<reference evidence="1" key="1">
    <citation type="journal article" date="2020" name="Nature">
        <title>Giant virus diversity and host interactions through global metagenomics.</title>
        <authorList>
            <person name="Schulz F."/>
            <person name="Roux S."/>
            <person name="Paez-Espino D."/>
            <person name="Jungbluth S."/>
            <person name="Walsh D.A."/>
            <person name="Denef V.J."/>
            <person name="McMahon K.D."/>
            <person name="Konstantinidis K.T."/>
            <person name="Eloe-Fadrosh E.A."/>
            <person name="Kyrpides N.C."/>
            <person name="Woyke T."/>
        </authorList>
    </citation>
    <scope>NUCLEOTIDE SEQUENCE</scope>
    <source>
        <strain evidence="1">GVMAG-M-3300020169-51</strain>
    </source>
</reference>
<sequence length="357" mass="41765">MNKYEINDRRSEKEFKGMTFSKYKKSAVKKELLKAMLNNKIEPACYWSCEYICAGLFADLWEVILTYFSKNIHLGNPKLPLYLELRYTAFKEIAMNGYIGNELSLRNSPKIRKLFAEIIIVLTTSYTKHAYTPVKVDKKDFNMAELPEKLKAPNVKYASAIFKKEDPKEFFIALNELAYHLSPKSNNTRFACYWIEWIIEFETICKSKKKYICGRREYVPVESKKQTDCVWMIWDTLLHQVTKSKSGLIKLIKALLNLFCIRYTHGCKKRRRYIMYFAVSLITEKFDAKKQLISSDIDINKAISKIDIIYAQIKKNEVSPATDYLFNNSFTDSEKNLKNTIAKLETMDSLTGFIPRN</sequence>
<dbReference type="AlphaFoldDB" id="A0A6C0BYJ0"/>
<proteinExistence type="predicted"/>
<organism evidence="1">
    <name type="scientific">viral metagenome</name>
    <dbReference type="NCBI Taxonomy" id="1070528"/>
    <lineage>
        <taxon>unclassified sequences</taxon>
        <taxon>metagenomes</taxon>
        <taxon>organismal metagenomes</taxon>
    </lineage>
</organism>
<name>A0A6C0BYJ0_9ZZZZ</name>
<accession>A0A6C0BYJ0</accession>
<evidence type="ECO:0000313" key="1">
    <source>
        <dbReference type="EMBL" id="QHS97417.1"/>
    </source>
</evidence>